<organism evidence="7 8">
    <name type="scientific">Coemansia asiatica</name>
    <dbReference type="NCBI Taxonomy" id="1052880"/>
    <lineage>
        <taxon>Eukaryota</taxon>
        <taxon>Fungi</taxon>
        <taxon>Fungi incertae sedis</taxon>
        <taxon>Zoopagomycota</taxon>
        <taxon>Kickxellomycotina</taxon>
        <taxon>Kickxellomycetes</taxon>
        <taxon>Kickxellales</taxon>
        <taxon>Kickxellaceae</taxon>
        <taxon>Coemansia</taxon>
    </lineage>
</organism>
<feature type="compositionally biased region" description="Basic and acidic residues" evidence="5">
    <location>
        <begin position="107"/>
        <end position="116"/>
    </location>
</feature>
<comment type="caution">
    <text evidence="7">The sequence shown here is derived from an EMBL/GenBank/DDBJ whole genome shotgun (WGS) entry which is preliminary data.</text>
</comment>
<keyword evidence="4" id="KW-0539">Nucleus</keyword>
<gene>
    <name evidence="7" type="primary">SAS10</name>
    <name evidence="7" type="ORF">LPJ64_003810</name>
</gene>
<feature type="region of interest" description="Disordered" evidence="5">
    <location>
        <begin position="60"/>
        <end position="116"/>
    </location>
</feature>
<protein>
    <submittedName>
        <fullName evidence="7">Something about silencing protein 10</fullName>
    </submittedName>
</protein>
<feature type="region of interest" description="Disordered" evidence="5">
    <location>
        <begin position="396"/>
        <end position="457"/>
    </location>
</feature>
<keyword evidence="8" id="KW-1185">Reference proteome</keyword>
<evidence type="ECO:0000259" key="6">
    <source>
        <dbReference type="Pfam" id="PF09368"/>
    </source>
</evidence>
<name>A0A9W7XJK6_9FUNG</name>
<dbReference type="InterPro" id="IPR018972">
    <property type="entry name" value="Sas10_C_dom"/>
</dbReference>
<dbReference type="Proteomes" id="UP001145021">
    <property type="component" value="Unassembled WGS sequence"/>
</dbReference>
<dbReference type="EMBL" id="JANBOH010000159">
    <property type="protein sequence ID" value="KAJ1644536.1"/>
    <property type="molecule type" value="Genomic_DNA"/>
</dbReference>
<feature type="compositionally biased region" description="Basic and acidic residues" evidence="5">
    <location>
        <begin position="497"/>
        <end position="527"/>
    </location>
</feature>
<comment type="similarity">
    <text evidence="2">Belongs to the SAS10 family.</text>
</comment>
<dbReference type="GO" id="GO:0032040">
    <property type="term" value="C:small-subunit processome"/>
    <property type="evidence" value="ECO:0007669"/>
    <property type="project" value="TreeGrafter"/>
</dbReference>
<evidence type="ECO:0000313" key="8">
    <source>
        <dbReference type="Proteomes" id="UP001145021"/>
    </source>
</evidence>
<reference evidence="7" key="1">
    <citation type="submission" date="2022-07" db="EMBL/GenBank/DDBJ databases">
        <title>Phylogenomic reconstructions and comparative analyses of Kickxellomycotina fungi.</title>
        <authorList>
            <person name="Reynolds N.K."/>
            <person name="Stajich J.E."/>
            <person name="Barry K."/>
            <person name="Grigoriev I.V."/>
            <person name="Crous P."/>
            <person name="Smith M.E."/>
        </authorList>
    </citation>
    <scope>NUCLEOTIDE SEQUENCE</scope>
    <source>
        <strain evidence="7">NBRC 105413</strain>
    </source>
</reference>
<dbReference type="PANTHER" id="PTHR13237">
    <property type="entry name" value="SOMETHING ABOUT SILENCING PROTEIN 10-RELATED"/>
    <property type="match status" value="1"/>
</dbReference>
<accession>A0A9W7XJK6</accession>
<feature type="region of interest" description="Disordered" evidence="5">
    <location>
        <begin position="539"/>
        <end position="572"/>
    </location>
</feature>
<evidence type="ECO:0000256" key="1">
    <source>
        <dbReference type="ARBA" id="ARBA00004123"/>
    </source>
</evidence>
<feature type="domain" description="Sas10 C-terminal" evidence="6">
    <location>
        <begin position="609"/>
        <end position="681"/>
    </location>
</feature>
<dbReference type="InterPro" id="IPR007146">
    <property type="entry name" value="Sas10/Utp3/C1D"/>
</dbReference>
<dbReference type="PANTHER" id="PTHR13237:SF8">
    <property type="entry name" value="SOMETHING ABOUT SILENCING PROTEIN 10"/>
    <property type="match status" value="1"/>
</dbReference>
<feature type="compositionally biased region" description="Polar residues" evidence="5">
    <location>
        <begin position="671"/>
        <end position="682"/>
    </location>
</feature>
<feature type="region of interest" description="Disordered" evidence="5">
    <location>
        <begin position="624"/>
        <end position="682"/>
    </location>
</feature>
<evidence type="ECO:0000256" key="5">
    <source>
        <dbReference type="SAM" id="MobiDB-lite"/>
    </source>
</evidence>
<feature type="compositionally biased region" description="Basic residues" evidence="5">
    <location>
        <begin position="396"/>
        <end position="409"/>
    </location>
</feature>
<evidence type="ECO:0000256" key="3">
    <source>
        <dbReference type="ARBA" id="ARBA00022553"/>
    </source>
</evidence>
<evidence type="ECO:0000313" key="7">
    <source>
        <dbReference type="EMBL" id="KAJ1644536.1"/>
    </source>
</evidence>
<proteinExistence type="inferred from homology"/>
<feature type="region of interest" description="Disordered" evidence="5">
    <location>
        <begin position="489"/>
        <end position="527"/>
    </location>
</feature>
<dbReference type="AlphaFoldDB" id="A0A9W7XJK6"/>
<feature type="compositionally biased region" description="Acidic residues" evidence="5">
    <location>
        <begin position="542"/>
        <end position="567"/>
    </location>
</feature>
<evidence type="ECO:0000256" key="2">
    <source>
        <dbReference type="ARBA" id="ARBA00010979"/>
    </source>
</evidence>
<sequence length="682" mass="76229">MVKRTKKRSGKSEAPVDEDILIKRGASVKAIKSWNDVEHDSDEEFDASRDKVLLGFDKRQAKNAADTSDHESDQEVFGIAADHSSDDEDSDNGDQAGFYSDEDNDDNDKAGKELDDGAWGKEKYNYYDADDYGTDSEDDDAAFAEEAEEALRLQKKQLETLDEDDFIDEFGAQLGVDSGKADASVSRLVTAVDDNQAQLDLESISLTADGAFDMTEAKRQTLLSLPENEKLKIIQAESPELLLLVADVKNYWSAIRSEIKPVIDRAVALGVKSDDHPALAFYMAKYQLLMSYVNNVAVYLVIKASSAEERGGIALRDHPVIASIVEFRRRIEIIDALQRKIAPLLDLFAEELRTGNVGADAEDIVEEQAAASDSDIEMAEASVSLDQAISSLSKASAKKKARRSKRSSKQKQQGAFLEAPQTEEQDSYAQLQAMLRREKAAQHKKSKAPVAAPESWDALEDGDFGEQEHLDAEDAEDKARAVRRLRHHAKRIAQAQTKRESRSKLSGDTDVPYKTRRNDRLHVDDRSADAIRAQAEQYGDALDADAGMDIDIDNDNDDDNDNDNDGDDYYRRVELDKQRRKADKEQRLQEQWRSMVDANVASEAAVADDTKRAVNYQILKNKGLMPRRTKEQRNPRVKRRMRFEQAKKKLSSSVAQVRTLDGNYGGEATGIKSSLSRSTRFK</sequence>
<evidence type="ECO:0000256" key="4">
    <source>
        <dbReference type="ARBA" id="ARBA00023242"/>
    </source>
</evidence>
<dbReference type="Pfam" id="PF04000">
    <property type="entry name" value="Sas10_Utp3"/>
    <property type="match status" value="1"/>
</dbReference>
<dbReference type="GO" id="GO:0000462">
    <property type="term" value="P:maturation of SSU-rRNA from tricistronic rRNA transcript (SSU-rRNA, 5.8S rRNA, LSU-rRNA)"/>
    <property type="evidence" value="ECO:0007669"/>
    <property type="project" value="TreeGrafter"/>
</dbReference>
<keyword evidence="3" id="KW-0597">Phosphoprotein</keyword>
<dbReference type="Pfam" id="PF09368">
    <property type="entry name" value="Sas10"/>
    <property type="match status" value="1"/>
</dbReference>
<comment type="subcellular location">
    <subcellularLocation>
        <location evidence="1">Nucleus</location>
    </subcellularLocation>
</comment>